<dbReference type="InterPro" id="IPR053145">
    <property type="entry name" value="AB_hydrolase_Est10"/>
</dbReference>
<name>D5BKE6_ZUNPS</name>
<accession>D5BKE6</accession>
<dbReference type="Gene3D" id="3.40.50.1820">
    <property type="entry name" value="alpha/beta hydrolase"/>
    <property type="match status" value="1"/>
</dbReference>
<dbReference type="Pfam" id="PF12146">
    <property type="entry name" value="Hydrolase_4"/>
    <property type="match status" value="1"/>
</dbReference>
<dbReference type="PROSITE" id="PS00708">
    <property type="entry name" value="PRO_ENDOPEP_SER"/>
    <property type="match status" value="1"/>
</dbReference>
<dbReference type="InterPro" id="IPR002471">
    <property type="entry name" value="Pept_S9_AS"/>
</dbReference>
<keyword evidence="5" id="KW-1185">Reference proteome</keyword>
<feature type="domain" description="Serine aminopeptidase S33" evidence="3">
    <location>
        <begin position="192"/>
        <end position="417"/>
    </location>
</feature>
<dbReference type="InterPro" id="IPR022742">
    <property type="entry name" value="Hydrolase_4"/>
</dbReference>
<dbReference type="KEGG" id="zpr:ZPR_1491"/>
<dbReference type="OrthoDB" id="9809549at2"/>
<feature type="signal peptide" evidence="2">
    <location>
        <begin position="1"/>
        <end position="19"/>
    </location>
</feature>
<evidence type="ECO:0000313" key="4">
    <source>
        <dbReference type="EMBL" id="ADF51826.1"/>
    </source>
</evidence>
<keyword evidence="2" id="KW-0732">Signal</keyword>
<protein>
    <submittedName>
        <fullName evidence="4">Protein containing alpha/beta hydrolase fold</fullName>
    </submittedName>
</protein>
<dbReference type="HOGENOM" id="CLU_033707_2_0_10"/>
<dbReference type="RefSeq" id="WP_013070971.1">
    <property type="nucleotide sequence ID" value="NC_014041.1"/>
</dbReference>
<evidence type="ECO:0000256" key="1">
    <source>
        <dbReference type="ARBA" id="ARBA00022801"/>
    </source>
</evidence>
<dbReference type="eggNOG" id="COG1073">
    <property type="taxonomic scope" value="Bacteria"/>
</dbReference>
<dbReference type="GO" id="GO:0004252">
    <property type="term" value="F:serine-type endopeptidase activity"/>
    <property type="evidence" value="ECO:0007669"/>
    <property type="project" value="InterPro"/>
</dbReference>
<keyword evidence="1 4" id="KW-0378">Hydrolase</keyword>
<proteinExistence type="predicted"/>
<dbReference type="InterPro" id="IPR029058">
    <property type="entry name" value="AB_hydrolase_fold"/>
</dbReference>
<dbReference type="AlphaFoldDB" id="D5BKE6"/>
<reference evidence="4 5" key="1">
    <citation type="journal article" date="2010" name="BMC Genomics">
        <title>The complete genome of Zunongwangia profunda SM-A87 reveals its adaptation to the deep-sea environment and ecological role in sedimentary organic nitrogen degradation.</title>
        <authorList>
            <person name="Qin Q.L."/>
            <person name="Zhang X.Y."/>
            <person name="Wang X.M."/>
            <person name="Liu G.M."/>
            <person name="Chen X.L."/>
            <person name="Xie B.B."/>
            <person name="Dang H.Y."/>
            <person name="Zhou B.C."/>
            <person name="Yu J."/>
            <person name="Zhang Y.Z."/>
        </authorList>
    </citation>
    <scope>NUCLEOTIDE SEQUENCE [LARGE SCALE GENOMIC DNA]</scope>
    <source>
        <strain evidence="5">DSM 18752 / CCTCC AB 206139 / SM-A87</strain>
    </source>
</reference>
<dbReference type="SUPFAM" id="SSF53474">
    <property type="entry name" value="alpha/beta-Hydrolases"/>
    <property type="match status" value="1"/>
</dbReference>
<dbReference type="Proteomes" id="UP000001654">
    <property type="component" value="Chromosome"/>
</dbReference>
<evidence type="ECO:0000313" key="5">
    <source>
        <dbReference type="Proteomes" id="UP000001654"/>
    </source>
</evidence>
<dbReference type="GO" id="GO:0052689">
    <property type="term" value="F:carboxylic ester hydrolase activity"/>
    <property type="evidence" value="ECO:0007669"/>
    <property type="project" value="TreeGrafter"/>
</dbReference>
<dbReference type="PANTHER" id="PTHR43265">
    <property type="entry name" value="ESTERASE ESTD"/>
    <property type="match status" value="1"/>
</dbReference>
<dbReference type="GO" id="GO:0006508">
    <property type="term" value="P:proteolysis"/>
    <property type="evidence" value="ECO:0007669"/>
    <property type="project" value="InterPro"/>
</dbReference>
<organism evidence="4 5">
    <name type="scientific">Zunongwangia profunda (strain DSM 18752 / CCTCC AB 206139 / SM-A87)</name>
    <name type="common">Wangia profunda</name>
    <dbReference type="NCBI Taxonomy" id="655815"/>
    <lineage>
        <taxon>Bacteria</taxon>
        <taxon>Pseudomonadati</taxon>
        <taxon>Bacteroidota</taxon>
        <taxon>Flavobacteriia</taxon>
        <taxon>Flavobacteriales</taxon>
        <taxon>Flavobacteriaceae</taxon>
        <taxon>Zunongwangia</taxon>
    </lineage>
</organism>
<sequence length="453" mass="50576">MRNILLLICFALMSSFIQGQELLGDWYGSLQIQGTKLPLVFHIKKQDSSYSTTMDSPKQMAIGLPVARTTVTNSQLLLEAPAMGIKYTGEYDHTQEIIAGTFQQGGLKLALNLSRDNFTTAINRPQEPKEPFPYHAEEVRFYNESDDISLAGTLTTPEVLEKFPVVILISGSGPQNRNEEIMGHKPFLLISDFLTRHGIAVLRYDDRGVGKSEGEYATATSKDLSRDTEAAITYLKSRKDLKISKLGLIGHSEGGIIAPMIASKSKDVDFIVLLAGAVLRGKDLLLLQKKLIEEKSGIHDSIVNRSQEVFHGAYELIASNTKTNDALKEDLAAYFKEETNNSINAAQTNSLIESMTSPWMQYFINYDPTTALKEVDIPILALFGKKDVQVPAIENALALEKLENKNIEIIKMENLNHLFQESKTGMPNEYSEIEQTMSPKVLNLMLEWILERD</sequence>
<dbReference type="PANTHER" id="PTHR43265:SF1">
    <property type="entry name" value="ESTERASE ESTD"/>
    <property type="match status" value="1"/>
</dbReference>
<dbReference type="STRING" id="655815.ZPR_1491"/>
<gene>
    <name evidence="4" type="ordered locus">ZPR_1491</name>
</gene>
<evidence type="ECO:0000256" key="2">
    <source>
        <dbReference type="SAM" id="SignalP"/>
    </source>
</evidence>
<dbReference type="EMBL" id="CP001650">
    <property type="protein sequence ID" value="ADF51826.1"/>
    <property type="molecule type" value="Genomic_DNA"/>
</dbReference>
<evidence type="ECO:0000259" key="3">
    <source>
        <dbReference type="Pfam" id="PF12146"/>
    </source>
</evidence>
<feature type="chain" id="PRO_5003069455" evidence="2">
    <location>
        <begin position="20"/>
        <end position="453"/>
    </location>
</feature>